<protein>
    <submittedName>
        <fullName evidence="1">Uncharacterized protein</fullName>
    </submittedName>
</protein>
<sequence length="107" mass="12162">MSDVLKRRTSVHWSKKQQSSFKSVKKKIQGATNEIRNVASLLGEGFEVVNPKELYNLLKEEQDWASMDNAKYSKESGSNNGEKREDCICYKNKRSAEFLGIEVAVSD</sequence>
<accession>A0ABR0Q3E6</accession>
<dbReference type="EMBL" id="JARKNE010000005">
    <property type="protein sequence ID" value="KAK5833438.1"/>
    <property type="molecule type" value="Genomic_DNA"/>
</dbReference>
<organism evidence="1 2">
    <name type="scientific">Gossypium arboreum</name>
    <name type="common">Tree cotton</name>
    <name type="synonym">Gossypium nanking</name>
    <dbReference type="NCBI Taxonomy" id="29729"/>
    <lineage>
        <taxon>Eukaryota</taxon>
        <taxon>Viridiplantae</taxon>
        <taxon>Streptophyta</taxon>
        <taxon>Embryophyta</taxon>
        <taxon>Tracheophyta</taxon>
        <taxon>Spermatophyta</taxon>
        <taxon>Magnoliopsida</taxon>
        <taxon>eudicotyledons</taxon>
        <taxon>Gunneridae</taxon>
        <taxon>Pentapetalae</taxon>
        <taxon>rosids</taxon>
        <taxon>malvids</taxon>
        <taxon>Malvales</taxon>
        <taxon>Malvaceae</taxon>
        <taxon>Malvoideae</taxon>
        <taxon>Gossypium</taxon>
    </lineage>
</organism>
<proteinExistence type="predicted"/>
<evidence type="ECO:0000313" key="2">
    <source>
        <dbReference type="Proteomes" id="UP001358586"/>
    </source>
</evidence>
<keyword evidence="2" id="KW-1185">Reference proteome</keyword>
<dbReference type="Proteomes" id="UP001358586">
    <property type="component" value="Chromosome 5"/>
</dbReference>
<comment type="caution">
    <text evidence="1">The sequence shown here is derived from an EMBL/GenBank/DDBJ whole genome shotgun (WGS) entry which is preliminary data.</text>
</comment>
<reference evidence="1 2" key="1">
    <citation type="submission" date="2023-03" db="EMBL/GenBank/DDBJ databases">
        <title>WGS of Gossypium arboreum.</title>
        <authorList>
            <person name="Yu D."/>
        </authorList>
    </citation>
    <scope>NUCLEOTIDE SEQUENCE [LARGE SCALE GENOMIC DNA]</scope>
    <source>
        <tissue evidence="1">Leaf</tissue>
    </source>
</reference>
<name>A0ABR0Q3E6_GOSAR</name>
<gene>
    <name evidence="1" type="ORF">PVK06_017270</name>
</gene>
<evidence type="ECO:0000313" key="1">
    <source>
        <dbReference type="EMBL" id="KAK5833438.1"/>
    </source>
</evidence>